<proteinExistence type="predicted"/>
<evidence type="ECO:0000313" key="3">
    <source>
        <dbReference type="Proteomes" id="UP000567179"/>
    </source>
</evidence>
<keyword evidence="3" id="KW-1185">Reference proteome</keyword>
<name>A0A8H5BBP6_9AGAR</name>
<reference evidence="2 3" key="1">
    <citation type="journal article" date="2020" name="ISME J.">
        <title>Uncovering the hidden diversity of litter-decomposition mechanisms in mushroom-forming fungi.</title>
        <authorList>
            <person name="Floudas D."/>
            <person name="Bentzer J."/>
            <person name="Ahren D."/>
            <person name="Johansson T."/>
            <person name="Persson P."/>
            <person name="Tunlid A."/>
        </authorList>
    </citation>
    <scope>NUCLEOTIDE SEQUENCE [LARGE SCALE GENOMIC DNA]</scope>
    <source>
        <strain evidence="2 3">CBS 101986</strain>
    </source>
</reference>
<protein>
    <submittedName>
        <fullName evidence="2">Uncharacterized protein</fullName>
    </submittedName>
</protein>
<organism evidence="2 3">
    <name type="scientific">Psilocybe cf. subviscida</name>
    <dbReference type="NCBI Taxonomy" id="2480587"/>
    <lineage>
        <taxon>Eukaryota</taxon>
        <taxon>Fungi</taxon>
        <taxon>Dikarya</taxon>
        <taxon>Basidiomycota</taxon>
        <taxon>Agaricomycotina</taxon>
        <taxon>Agaricomycetes</taxon>
        <taxon>Agaricomycetidae</taxon>
        <taxon>Agaricales</taxon>
        <taxon>Agaricineae</taxon>
        <taxon>Strophariaceae</taxon>
        <taxon>Psilocybe</taxon>
    </lineage>
</organism>
<feature type="region of interest" description="Disordered" evidence="1">
    <location>
        <begin position="1"/>
        <end position="28"/>
    </location>
</feature>
<accession>A0A8H5BBP6</accession>
<comment type="caution">
    <text evidence="2">The sequence shown here is derived from an EMBL/GenBank/DDBJ whole genome shotgun (WGS) entry which is preliminary data.</text>
</comment>
<evidence type="ECO:0000256" key="1">
    <source>
        <dbReference type="SAM" id="MobiDB-lite"/>
    </source>
</evidence>
<dbReference type="Proteomes" id="UP000567179">
    <property type="component" value="Unassembled WGS sequence"/>
</dbReference>
<dbReference type="EMBL" id="JAACJJ010000029">
    <property type="protein sequence ID" value="KAF5319252.1"/>
    <property type="molecule type" value="Genomic_DNA"/>
</dbReference>
<sequence>MESPSDYNEPKSVTSPNMRRLDADTDLSIHPPSRMSHFVLASELPDPNLYLCYPLPAAQTIKRRTEDGWRPTLCTSCATMEGHGRNEDDVSMRFDSSLEAMGGAGFHGIDTLLPRRQSPKFQRVGR</sequence>
<dbReference type="AlphaFoldDB" id="A0A8H5BBP6"/>
<gene>
    <name evidence="2" type="ORF">D9619_008326</name>
</gene>
<evidence type="ECO:0000313" key="2">
    <source>
        <dbReference type="EMBL" id="KAF5319252.1"/>
    </source>
</evidence>